<reference evidence="1 2" key="1">
    <citation type="journal article" date="2019" name="Sci. Rep.">
        <title>Orb-weaving spider Araneus ventricosus genome elucidates the spidroin gene catalogue.</title>
        <authorList>
            <person name="Kono N."/>
            <person name="Nakamura H."/>
            <person name="Ohtoshi R."/>
            <person name="Moran D.A.P."/>
            <person name="Shinohara A."/>
            <person name="Yoshida Y."/>
            <person name="Fujiwara M."/>
            <person name="Mori M."/>
            <person name="Tomita M."/>
            <person name="Arakawa K."/>
        </authorList>
    </citation>
    <scope>NUCLEOTIDE SEQUENCE [LARGE SCALE GENOMIC DNA]</scope>
</reference>
<evidence type="ECO:0000313" key="2">
    <source>
        <dbReference type="Proteomes" id="UP000499080"/>
    </source>
</evidence>
<gene>
    <name evidence="1" type="ORF">AVEN_61171_1</name>
</gene>
<sequence length="127" mass="14719">MLQKEDIAIDVTCNILKGLASQIKDCRGAIVNEVLEEAKQSCLALNVDPSFKKVRKRRKKRFFDEKNVKLKALKFLNIKKSKLALPQVNDRIEAELERRFQTMQKVNEIFGFLSPKQLTTLDNKTLR</sequence>
<protein>
    <submittedName>
        <fullName evidence="1">Uncharacterized protein</fullName>
    </submittedName>
</protein>
<keyword evidence="2" id="KW-1185">Reference proteome</keyword>
<dbReference type="Proteomes" id="UP000499080">
    <property type="component" value="Unassembled WGS sequence"/>
</dbReference>
<comment type="caution">
    <text evidence="1">The sequence shown here is derived from an EMBL/GenBank/DDBJ whole genome shotgun (WGS) entry which is preliminary data.</text>
</comment>
<dbReference type="AlphaFoldDB" id="A0A4Y2SSC0"/>
<proteinExistence type="predicted"/>
<name>A0A4Y2SSC0_ARAVE</name>
<accession>A0A4Y2SSC0</accession>
<dbReference type="EMBL" id="BGPR01023418">
    <property type="protein sequence ID" value="GBN90583.1"/>
    <property type="molecule type" value="Genomic_DNA"/>
</dbReference>
<dbReference type="OrthoDB" id="6747053at2759"/>
<organism evidence="1 2">
    <name type="scientific">Araneus ventricosus</name>
    <name type="common">Orbweaver spider</name>
    <name type="synonym">Epeira ventricosa</name>
    <dbReference type="NCBI Taxonomy" id="182803"/>
    <lineage>
        <taxon>Eukaryota</taxon>
        <taxon>Metazoa</taxon>
        <taxon>Ecdysozoa</taxon>
        <taxon>Arthropoda</taxon>
        <taxon>Chelicerata</taxon>
        <taxon>Arachnida</taxon>
        <taxon>Araneae</taxon>
        <taxon>Araneomorphae</taxon>
        <taxon>Entelegynae</taxon>
        <taxon>Araneoidea</taxon>
        <taxon>Araneidae</taxon>
        <taxon>Araneus</taxon>
    </lineage>
</organism>
<evidence type="ECO:0000313" key="1">
    <source>
        <dbReference type="EMBL" id="GBN90583.1"/>
    </source>
</evidence>